<dbReference type="AlphaFoldDB" id="A0A367RL95"/>
<dbReference type="Pfam" id="PF02397">
    <property type="entry name" value="Bac_transf"/>
    <property type="match status" value="1"/>
</dbReference>
<keyword evidence="2" id="KW-0472">Membrane</keyword>
<comment type="caution">
    <text evidence="4">The sequence shown here is derived from an EMBL/GenBank/DDBJ whole genome shotgun (WGS) entry which is preliminary data.</text>
</comment>
<proteinExistence type="inferred from homology"/>
<keyword evidence="2" id="KW-0812">Transmembrane</keyword>
<dbReference type="EMBL" id="LXQD01000120">
    <property type="protein sequence ID" value="RCJ37346.1"/>
    <property type="molecule type" value="Genomic_DNA"/>
</dbReference>
<reference evidence="4" key="1">
    <citation type="submission" date="2016-04" db="EMBL/GenBank/DDBJ databases">
        <authorList>
            <person name="Tabuchi Yagui T.R."/>
        </authorList>
    </citation>
    <scope>NUCLEOTIDE SEQUENCE [LARGE SCALE GENOMIC DNA]</scope>
    <source>
        <strain evidence="4">NIES-26</strain>
    </source>
</reference>
<comment type="similarity">
    <text evidence="1">Belongs to the bacterial sugar transferase family.</text>
</comment>
<organism evidence="4 5">
    <name type="scientific">Nostoc minutum NIES-26</name>
    <dbReference type="NCBI Taxonomy" id="1844469"/>
    <lineage>
        <taxon>Bacteria</taxon>
        <taxon>Bacillati</taxon>
        <taxon>Cyanobacteriota</taxon>
        <taxon>Cyanophyceae</taxon>
        <taxon>Nostocales</taxon>
        <taxon>Nostocaceae</taxon>
        <taxon>Nostoc</taxon>
    </lineage>
</organism>
<dbReference type="GO" id="GO:0016780">
    <property type="term" value="F:phosphotransferase activity, for other substituted phosphate groups"/>
    <property type="evidence" value="ECO:0007669"/>
    <property type="project" value="TreeGrafter"/>
</dbReference>
<feature type="domain" description="Bacterial sugar transferase" evidence="3">
    <location>
        <begin position="5"/>
        <end position="197"/>
    </location>
</feature>
<evidence type="ECO:0000256" key="1">
    <source>
        <dbReference type="ARBA" id="ARBA00006464"/>
    </source>
</evidence>
<evidence type="ECO:0000313" key="5">
    <source>
        <dbReference type="Proteomes" id="UP000252107"/>
    </source>
</evidence>
<keyword evidence="4" id="KW-0808">Transferase</keyword>
<dbReference type="InterPro" id="IPR003362">
    <property type="entry name" value="Bact_transf"/>
</dbReference>
<gene>
    <name evidence="4" type="ORF">A6770_14545</name>
</gene>
<keyword evidence="5" id="KW-1185">Reference proteome</keyword>
<evidence type="ECO:0000256" key="2">
    <source>
        <dbReference type="SAM" id="Phobius"/>
    </source>
</evidence>
<keyword evidence="2" id="KW-1133">Transmembrane helix</keyword>
<name>A0A367RL95_9NOSO</name>
<dbReference type="PANTHER" id="PTHR30576">
    <property type="entry name" value="COLANIC BIOSYNTHESIS UDP-GLUCOSE LIPID CARRIER TRANSFERASE"/>
    <property type="match status" value="1"/>
</dbReference>
<protein>
    <submittedName>
        <fullName evidence="4">Glycosyl transferase</fullName>
    </submittedName>
</protein>
<dbReference type="Proteomes" id="UP000252107">
    <property type="component" value="Unassembled WGS sequence"/>
</dbReference>
<feature type="transmembrane region" description="Helical" evidence="2">
    <location>
        <begin position="7"/>
        <end position="31"/>
    </location>
</feature>
<dbReference type="PANTHER" id="PTHR30576:SF20">
    <property type="entry name" value="QUINOVOSAMINEPHOSPHOTRANSFERAE-RELATED"/>
    <property type="match status" value="1"/>
</dbReference>
<evidence type="ECO:0000259" key="3">
    <source>
        <dbReference type="Pfam" id="PF02397"/>
    </source>
</evidence>
<accession>A0A367RL95</accession>
<sequence>MIMSKRVFDLFFSLLGVAILLPLFFFIAIWIKLDSPGTIFFRQVRIGRFGREFKIYKFRTMIQSAEKIGKQITIANDKRITRSGRFLRKYKLDELPQLFNVIKGEMSLVGPRPEVPKYVALYTSEQRRVLEVLPGITDLASMKFHNESELLKDMNNSEHFYINEIMPRKLELNMEYITRFSLVFDLVIILKTLKRVFAT</sequence>
<evidence type="ECO:0000313" key="4">
    <source>
        <dbReference type="EMBL" id="RCJ37346.1"/>
    </source>
</evidence>